<gene>
    <name evidence="1" type="ORF">MSG28_015658</name>
</gene>
<evidence type="ECO:0000313" key="1">
    <source>
        <dbReference type="EMBL" id="KAI8433660.1"/>
    </source>
</evidence>
<dbReference type="EMBL" id="CM046129">
    <property type="protein sequence ID" value="KAI8433660.1"/>
    <property type="molecule type" value="Genomic_DNA"/>
</dbReference>
<organism evidence="1 2">
    <name type="scientific">Choristoneura fumiferana</name>
    <name type="common">Spruce budworm moth</name>
    <name type="synonym">Archips fumiferana</name>
    <dbReference type="NCBI Taxonomy" id="7141"/>
    <lineage>
        <taxon>Eukaryota</taxon>
        <taxon>Metazoa</taxon>
        <taxon>Ecdysozoa</taxon>
        <taxon>Arthropoda</taxon>
        <taxon>Hexapoda</taxon>
        <taxon>Insecta</taxon>
        <taxon>Pterygota</taxon>
        <taxon>Neoptera</taxon>
        <taxon>Endopterygota</taxon>
        <taxon>Lepidoptera</taxon>
        <taxon>Glossata</taxon>
        <taxon>Ditrysia</taxon>
        <taxon>Tortricoidea</taxon>
        <taxon>Tortricidae</taxon>
        <taxon>Tortricinae</taxon>
        <taxon>Choristoneura</taxon>
    </lineage>
</organism>
<reference evidence="1 2" key="1">
    <citation type="journal article" date="2022" name="Genome Biol. Evol.">
        <title>The Spruce Budworm Genome: Reconstructing the Evolutionary History of Antifreeze Proteins.</title>
        <authorList>
            <person name="Beliveau C."/>
            <person name="Gagne P."/>
            <person name="Picq S."/>
            <person name="Vernygora O."/>
            <person name="Keeling C.I."/>
            <person name="Pinkney K."/>
            <person name="Doucet D."/>
            <person name="Wen F."/>
            <person name="Johnston J.S."/>
            <person name="Maaroufi H."/>
            <person name="Boyle B."/>
            <person name="Laroche J."/>
            <person name="Dewar K."/>
            <person name="Juretic N."/>
            <person name="Blackburn G."/>
            <person name="Nisole A."/>
            <person name="Brunet B."/>
            <person name="Brandao M."/>
            <person name="Lumley L."/>
            <person name="Duan J."/>
            <person name="Quan G."/>
            <person name="Lucarotti C.J."/>
            <person name="Roe A.D."/>
            <person name="Sperling F.A.H."/>
            <person name="Levesque R.C."/>
            <person name="Cusson M."/>
        </authorList>
    </citation>
    <scope>NUCLEOTIDE SEQUENCE [LARGE SCALE GENOMIC DNA]</scope>
    <source>
        <strain evidence="1">Glfc:IPQL:Cfum</strain>
    </source>
</reference>
<accession>A0ACC0KBH0</accession>
<protein>
    <submittedName>
        <fullName evidence="1">Uncharacterized protein</fullName>
    </submittedName>
</protein>
<evidence type="ECO:0000313" key="2">
    <source>
        <dbReference type="Proteomes" id="UP001064048"/>
    </source>
</evidence>
<keyword evidence="2" id="KW-1185">Reference proteome</keyword>
<comment type="caution">
    <text evidence="1">The sequence shown here is derived from an EMBL/GenBank/DDBJ whole genome shotgun (WGS) entry which is preliminary data.</text>
</comment>
<name>A0ACC0KBH0_CHOFU</name>
<dbReference type="Proteomes" id="UP001064048">
    <property type="component" value="Chromosome 29"/>
</dbReference>
<proteinExistence type="predicted"/>
<sequence>MSIIAVEGIPTKWSLTQVVKSSARVIAGKFEALNFVSGPGKMQKTCYLRLSEMLDPLQVVERLNSSGIQKLKIRALIPDEVPDIPLASKPKQIPMKLARSLRIPWEESPHQVLIVTHSELMMELQYKFTGLFNLSRRTPGHSLLYTIAQAIHLVGANSSSSGLWSPLENFSPQTTLFERLRVIMSSNADAASSCFKLSRAYRRLHPHFGDFQLILSTLHGLQDAKGAPRTHVTEEDLMVVNTSPFTIDNIPYDRIQSATSKYSLSITKKVLDHIRNLDVKEGGDSQEDAARRRVRKELQNLAQHLPSIIRQVIQKHLSPEKSPFYRMRIYGEPAIPGKEHTAPFARRFRAVRLTRSDRMYNLLKMNVSADQYSNIMRHDGTVIDGAKLVIRASDIPLYKTPPKLHREMAALYNAEHDVEEYPDDEDMDSETEE</sequence>